<comment type="catalytic activity">
    <reaction evidence="4">
        <text>N(6)-[(R)-lipoyl]-L-lysyl-[protein] + 3-methyl-2-oxobutanoate + H(+) = N(6)-[(R)-S(8)-2-methylpropanoyldihydrolipoyl]-L-lysyl-[protein] + CO2</text>
        <dbReference type="Rhea" id="RHEA:13457"/>
        <dbReference type="Rhea" id="RHEA-COMP:10474"/>
        <dbReference type="Rhea" id="RHEA-COMP:10497"/>
        <dbReference type="ChEBI" id="CHEBI:11851"/>
        <dbReference type="ChEBI" id="CHEBI:15378"/>
        <dbReference type="ChEBI" id="CHEBI:16526"/>
        <dbReference type="ChEBI" id="CHEBI:83099"/>
        <dbReference type="ChEBI" id="CHEBI:83142"/>
        <dbReference type="EC" id="1.2.4.4"/>
    </reaction>
</comment>
<dbReference type="EMBL" id="CP034412">
    <property type="protein sequence ID" value="QCY46534.1"/>
    <property type="molecule type" value="Genomic_DNA"/>
</dbReference>
<evidence type="ECO:0000313" key="6">
    <source>
        <dbReference type="EMBL" id="QCY46534.1"/>
    </source>
</evidence>
<keyword evidence="6" id="KW-0670">Pyruvate</keyword>
<keyword evidence="7" id="KW-1185">Reference proteome</keyword>
<keyword evidence="2 4" id="KW-0560">Oxidoreductase</keyword>
<evidence type="ECO:0000259" key="5">
    <source>
        <dbReference type="Pfam" id="PF00676"/>
    </source>
</evidence>
<evidence type="ECO:0000256" key="1">
    <source>
        <dbReference type="ARBA" id="ARBA00001964"/>
    </source>
</evidence>
<keyword evidence="3 4" id="KW-0786">Thiamine pyrophosphate</keyword>
<reference evidence="6 7" key="1">
    <citation type="submission" date="2018-12" db="EMBL/GenBank/DDBJ databases">
        <title>Complete Genome Sequence of Glutamicibacter creatinolyticus strain LGCM259,isolated from an abscess of a 12-year-old mare in Italy.</title>
        <authorList>
            <person name="Santos R.G."/>
            <person name="Silva A.L."/>
            <person name="Seyffert N."/>
            <person name="Castro T.L.P."/>
            <person name="Attili A.R."/>
            <person name="Rifici C."/>
            <person name="Mazzullo G."/>
            <person name="Brenig B."/>
            <person name="Venanzi F."/>
            <person name="Azevedo V."/>
        </authorList>
    </citation>
    <scope>NUCLEOTIDE SEQUENCE [LARGE SCALE GENOMIC DNA]</scope>
    <source>
        <strain evidence="6 7">LGCM 259</strain>
    </source>
</reference>
<gene>
    <name evidence="6" type="primary">pdhA</name>
    <name evidence="6" type="ORF">GcLGCM259_0778</name>
</gene>
<comment type="similarity">
    <text evidence="4">Belongs to the BCKDHA family.</text>
</comment>
<dbReference type="SUPFAM" id="SSF52518">
    <property type="entry name" value="Thiamin diphosphate-binding fold (THDP-binding)"/>
    <property type="match status" value="1"/>
</dbReference>
<dbReference type="Gene3D" id="3.40.50.970">
    <property type="match status" value="1"/>
</dbReference>
<evidence type="ECO:0000313" key="7">
    <source>
        <dbReference type="Proteomes" id="UP000307000"/>
    </source>
</evidence>
<comment type="cofactor">
    <cofactor evidence="1 4">
        <name>thiamine diphosphate</name>
        <dbReference type="ChEBI" id="CHEBI:58937"/>
    </cofactor>
</comment>
<protein>
    <recommendedName>
        <fullName evidence="4">2-oxoisovalerate dehydrogenase subunit alpha</fullName>
        <ecNumber evidence="4">1.2.4.4</ecNumber>
    </recommendedName>
    <alternativeName>
        <fullName evidence="4">Branched-chain alpha-keto acid dehydrogenase E1 component alpha chain</fullName>
    </alternativeName>
</protein>
<sequence length="373" mass="40744">MPIVSTQRMDLVAGSLPTHQLLKVNGEREPDADLDQYLADVDEKKLGELLRDMMVLRRMDVEATALQRQGELGLWAPLLGQEAAQIGSVRATNDDDFIFPSYREHGVAWARGVKAEDLLSVWRGVTPSGWDPNEVNIACQQIVIGAQALHAAGYAMGIKFDGGNQVALGYFGDGATSQGDVNETLVFSASYQAPALFFCQNNHWAISEPVGLQTRTQLADRAAGFGLAAWRVDGNDVLAVLAVTRAALEHVRSGRGPAFIEAVTYRMGPHTTADDPTRYRTEQDLAEWRQKDPIDRLTRHLEVLGADVAGYVARGEQAADELAAQLRAAITSMPDPHPAALFAHVYAEEHAPLAKAEHDYLQYLEGFETGEGR</sequence>
<proteinExistence type="inferred from homology"/>
<dbReference type="Proteomes" id="UP000307000">
    <property type="component" value="Chromosome"/>
</dbReference>
<dbReference type="PANTHER" id="PTHR43380">
    <property type="entry name" value="2-OXOISOVALERATE DEHYDROGENASE SUBUNIT ALPHA, MITOCHONDRIAL"/>
    <property type="match status" value="1"/>
</dbReference>
<dbReference type="CDD" id="cd02000">
    <property type="entry name" value="TPP_E1_PDC_ADC_BCADC"/>
    <property type="match status" value="1"/>
</dbReference>
<accession>A0A5B7WTD8</accession>
<organism evidence="6 7">
    <name type="scientific">Glutamicibacter creatinolyticus</name>
    <dbReference type="NCBI Taxonomy" id="162496"/>
    <lineage>
        <taxon>Bacteria</taxon>
        <taxon>Bacillati</taxon>
        <taxon>Actinomycetota</taxon>
        <taxon>Actinomycetes</taxon>
        <taxon>Micrococcales</taxon>
        <taxon>Micrococcaceae</taxon>
        <taxon>Glutamicibacter</taxon>
    </lineage>
</organism>
<dbReference type="KEGG" id="gcr:GcLGCM259_0778"/>
<dbReference type="GO" id="GO:0009083">
    <property type="term" value="P:branched-chain amino acid catabolic process"/>
    <property type="evidence" value="ECO:0007669"/>
    <property type="project" value="TreeGrafter"/>
</dbReference>
<name>A0A5B7WTD8_9MICC</name>
<dbReference type="GO" id="GO:0000287">
    <property type="term" value="F:magnesium ion binding"/>
    <property type="evidence" value="ECO:0007669"/>
    <property type="project" value="UniProtKB-ARBA"/>
</dbReference>
<evidence type="ECO:0000256" key="3">
    <source>
        <dbReference type="ARBA" id="ARBA00023052"/>
    </source>
</evidence>
<dbReference type="PANTHER" id="PTHR43380:SF1">
    <property type="entry name" value="2-OXOISOVALERATE DEHYDROGENASE SUBUNIT ALPHA, MITOCHONDRIAL"/>
    <property type="match status" value="1"/>
</dbReference>
<evidence type="ECO:0000256" key="4">
    <source>
        <dbReference type="RuleBase" id="RU365014"/>
    </source>
</evidence>
<dbReference type="AlphaFoldDB" id="A0A5B7WTD8"/>
<dbReference type="EC" id="1.2.4.4" evidence="4"/>
<dbReference type="RefSeq" id="WP_138925844.1">
    <property type="nucleotide sequence ID" value="NZ_CP034412.1"/>
</dbReference>
<dbReference type="InterPro" id="IPR001017">
    <property type="entry name" value="DH_E1"/>
</dbReference>
<dbReference type="Pfam" id="PF00676">
    <property type="entry name" value="E1_dh"/>
    <property type="match status" value="1"/>
</dbReference>
<dbReference type="InterPro" id="IPR050771">
    <property type="entry name" value="Alpha-ketoacid_DH_E1_comp"/>
</dbReference>
<evidence type="ECO:0000256" key="2">
    <source>
        <dbReference type="ARBA" id="ARBA00023002"/>
    </source>
</evidence>
<feature type="domain" description="Dehydrogenase E1 component" evidence="5">
    <location>
        <begin position="52"/>
        <end position="305"/>
    </location>
</feature>
<dbReference type="InterPro" id="IPR029061">
    <property type="entry name" value="THDP-binding"/>
</dbReference>
<dbReference type="GO" id="GO:0003863">
    <property type="term" value="F:branched-chain 2-oxo acid dehydrogenase activity"/>
    <property type="evidence" value="ECO:0007669"/>
    <property type="project" value="UniProtKB-EC"/>
</dbReference>
<comment type="function">
    <text evidence="4">The branched-chain alpha-keto dehydrogenase complex catalyzes the overall conversion of alpha-keto acids to acyl-CoA and CO(2). It contains multiple copies of three enzymatic components: branched-chain alpha-keto acid decarboxylase (E1), lipoamide acyltransferase (E2) and lipoamide dehydrogenase (E3).</text>
</comment>